<keyword evidence="3" id="KW-1134">Transmembrane beta strand</keyword>
<evidence type="ECO:0000256" key="5">
    <source>
        <dbReference type="ARBA" id="ARBA00022787"/>
    </source>
</evidence>
<reference evidence="12" key="1">
    <citation type="submission" date="2022-07" db="EMBL/GenBank/DDBJ databases">
        <title>Phylogenomic reconstructions and comparative analyses of Kickxellomycotina fungi.</title>
        <authorList>
            <person name="Reynolds N.K."/>
            <person name="Stajich J.E."/>
            <person name="Barry K."/>
            <person name="Grigoriev I.V."/>
            <person name="Crous P."/>
            <person name="Smith M.E."/>
        </authorList>
    </citation>
    <scope>NUCLEOTIDE SEQUENCE</scope>
    <source>
        <strain evidence="12">RSA 1196</strain>
    </source>
</reference>
<keyword evidence="4" id="KW-0812">Transmembrane</keyword>
<dbReference type="EMBL" id="JANBPY010004140">
    <property type="protein sequence ID" value="KAJ1949039.1"/>
    <property type="molecule type" value="Genomic_DNA"/>
</dbReference>
<evidence type="ECO:0000256" key="4">
    <source>
        <dbReference type="ARBA" id="ARBA00022692"/>
    </source>
</evidence>
<accession>A0A9W8AH22</accession>
<comment type="caution">
    <text evidence="12">The sequence shown here is derived from an EMBL/GenBank/DDBJ whole genome shotgun (WGS) entry which is preliminary data.</text>
</comment>
<keyword evidence="2" id="KW-0813">Transport</keyword>
<dbReference type="AlphaFoldDB" id="A0A9W8AH22"/>
<evidence type="ECO:0000256" key="2">
    <source>
        <dbReference type="ARBA" id="ARBA00022448"/>
    </source>
</evidence>
<evidence type="ECO:0000256" key="1">
    <source>
        <dbReference type="ARBA" id="ARBA00004370"/>
    </source>
</evidence>
<gene>
    <name evidence="12" type="primary">MDM34_2</name>
    <name evidence="12" type="ORF">IWQ62_006800</name>
</gene>
<dbReference type="PANTHER" id="PTHR28185">
    <property type="entry name" value="MITOCHONDRIAL DISTRIBUTION AND MORPHOLOGY PROTEIN 34"/>
    <property type="match status" value="1"/>
</dbReference>
<dbReference type="CDD" id="cd21673">
    <property type="entry name" value="SMP_Mdm34"/>
    <property type="match status" value="1"/>
</dbReference>
<dbReference type="InterPro" id="IPR027536">
    <property type="entry name" value="MDM34"/>
</dbReference>
<evidence type="ECO:0000313" key="13">
    <source>
        <dbReference type="Proteomes" id="UP001150925"/>
    </source>
</evidence>
<dbReference type="GO" id="GO:0032865">
    <property type="term" value="C:ERMES complex"/>
    <property type="evidence" value="ECO:0007669"/>
    <property type="project" value="InterPro"/>
</dbReference>
<evidence type="ECO:0000256" key="9">
    <source>
        <dbReference type="ARBA" id="ARBA00023136"/>
    </source>
</evidence>
<dbReference type="GO" id="GO:0007005">
    <property type="term" value="P:mitochondrion organization"/>
    <property type="evidence" value="ECO:0007669"/>
    <property type="project" value="InterPro"/>
</dbReference>
<dbReference type="GO" id="GO:1990456">
    <property type="term" value="P:mitochondrion-endoplasmic reticulum membrane tethering"/>
    <property type="evidence" value="ECO:0007669"/>
    <property type="project" value="TreeGrafter"/>
</dbReference>
<feature type="non-terminal residue" evidence="12">
    <location>
        <position position="1"/>
    </location>
</feature>
<sequence length="200" mass="22696">PPELEILEVGDLGDDRFRGLFKLSYSGDAHLVLQTKVQVNPMNLRRSEISLQPRFGILAADQPLVVPMQLRISQVRLRGVIVLVVSKHRGVTLVFKSDPLEHILVSSTFDDVPAVRNMLQREIETQLRTVFRNDLPSIIHQLSIRHIRKQRELAEEQELQRAFSPTNRQRTRPSHRGQSGHVPLTRPSSLCKGGIQGDDP</sequence>
<dbReference type="Pfam" id="PF26545">
    <property type="entry name" value="Mdm34_N"/>
    <property type="match status" value="1"/>
</dbReference>
<keyword evidence="8" id="KW-0496">Mitochondrion</keyword>
<keyword evidence="5" id="KW-1000">Mitochondrion outer membrane</keyword>
<evidence type="ECO:0000256" key="3">
    <source>
        <dbReference type="ARBA" id="ARBA00022452"/>
    </source>
</evidence>
<keyword evidence="13" id="KW-1185">Reference proteome</keyword>
<organism evidence="12 13">
    <name type="scientific">Dispira parvispora</name>
    <dbReference type="NCBI Taxonomy" id="1520584"/>
    <lineage>
        <taxon>Eukaryota</taxon>
        <taxon>Fungi</taxon>
        <taxon>Fungi incertae sedis</taxon>
        <taxon>Zoopagomycota</taxon>
        <taxon>Kickxellomycotina</taxon>
        <taxon>Dimargaritomycetes</taxon>
        <taxon>Dimargaritales</taxon>
        <taxon>Dimargaritaceae</taxon>
        <taxon>Dispira</taxon>
    </lineage>
</organism>
<dbReference type="PROSITE" id="PS51847">
    <property type="entry name" value="SMP"/>
    <property type="match status" value="1"/>
</dbReference>
<evidence type="ECO:0000256" key="6">
    <source>
        <dbReference type="ARBA" id="ARBA00023055"/>
    </source>
</evidence>
<name>A0A9W8AH22_9FUNG</name>
<feature type="domain" description="SMP-LTD" evidence="11">
    <location>
        <begin position="1"/>
        <end position="144"/>
    </location>
</feature>
<evidence type="ECO:0000256" key="8">
    <source>
        <dbReference type="ARBA" id="ARBA00023128"/>
    </source>
</evidence>
<feature type="region of interest" description="Disordered" evidence="10">
    <location>
        <begin position="156"/>
        <end position="200"/>
    </location>
</feature>
<evidence type="ECO:0000256" key="7">
    <source>
        <dbReference type="ARBA" id="ARBA00023121"/>
    </source>
</evidence>
<evidence type="ECO:0000259" key="11">
    <source>
        <dbReference type="PROSITE" id="PS51847"/>
    </source>
</evidence>
<dbReference type="InterPro" id="IPR058825">
    <property type="entry name" value="MDM34_N"/>
</dbReference>
<evidence type="ECO:0000313" key="12">
    <source>
        <dbReference type="EMBL" id="KAJ1949039.1"/>
    </source>
</evidence>
<comment type="subcellular location">
    <subcellularLocation>
        <location evidence="1">Membrane</location>
    </subcellularLocation>
</comment>
<proteinExistence type="predicted"/>
<dbReference type="OrthoDB" id="17927at2759"/>
<dbReference type="PANTHER" id="PTHR28185:SF1">
    <property type="entry name" value="MITOCHONDRIAL DISTRIBUTION AND MORPHOLOGY PROTEIN 34"/>
    <property type="match status" value="1"/>
</dbReference>
<keyword evidence="7" id="KW-0446">Lipid-binding</keyword>
<evidence type="ECO:0000256" key="10">
    <source>
        <dbReference type="SAM" id="MobiDB-lite"/>
    </source>
</evidence>
<dbReference type="InterPro" id="IPR031468">
    <property type="entry name" value="SMP_LBD"/>
</dbReference>
<protein>
    <submittedName>
        <fullName evidence="12">ERMES complex subunit</fullName>
    </submittedName>
</protein>
<dbReference type="GO" id="GO:0008289">
    <property type="term" value="F:lipid binding"/>
    <property type="evidence" value="ECO:0007669"/>
    <property type="project" value="UniProtKB-KW"/>
</dbReference>
<keyword evidence="6" id="KW-0445">Lipid transport</keyword>
<dbReference type="Proteomes" id="UP001150925">
    <property type="component" value="Unassembled WGS sequence"/>
</dbReference>
<keyword evidence="9" id="KW-0472">Membrane</keyword>
<dbReference type="GO" id="GO:0015914">
    <property type="term" value="P:phospholipid transport"/>
    <property type="evidence" value="ECO:0007669"/>
    <property type="project" value="TreeGrafter"/>
</dbReference>